<dbReference type="Gene3D" id="3.40.50.2000">
    <property type="entry name" value="Glycogen Phosphorylase B"/>
    <property type="match status" value="2"/>
</dbReference>
<reference evidence="4" key="1">
    <citation type="submission" date="2017-08" db="EMBL/GenBank/DDBJ databases">
        <authorList>
            <person name="Grouzdev D.S."/>
            <person name="Gaisin V.A."/>
            <person name="Rysina M.S."/>
            <person name="Gorlenko V.M."/>
        </authorList>
    </citation>
    <scope>NUCLEOTIDE SEQUENCE [LARGE SCALE GENOMIC DNA]</scope>
    <source>
        <strain evidence="4">Kir15-3F</strain>
    </source>
</reference>
<dbReference type="Pfam" id="PF13692">
    <property type="entry name" value="Glyco_trans_1_4"/>
    <property type="match status" value="1"/>
</dbReference>
<dbReference type="InterPro" id="IPR028098">
    <property type="entry name" value="Glyco_trans_4-like_N"/>
</dbReference>
<dbReference type="GO" id="GO:0016757">
    <property type="term" value="F:glycosyltransferase activity"/>
    <property type="evidence" value="ECO:0007669"/>
    <property type="project" value="TreeGrafter"/>
</dbReference>
<dbReference type="Proteomes" id="UP000220527">
    <property type="component" value="Unassembled WGS sequence"/>
</dbReference>
<proteinExistence type="predicted"/>
<keyword evidence="4" id="KW-1185">Reference proteome</keyword>
<gene>
    <name evidence="3" type="ORF">CJ255_02295</name>
</gene>
<evidence type="ECO:0000256" key="1">
    <source>
        <dbReference type="SAM" id="MobiDB-lite"/>
    </source>
</evidence>
<feature type="region of interest" description="Disordered" evidence="1">
    <location>
        <begin position="409"/>
        <end position="469"/>
    </location>
</feature>
<evidence type="ECO:0000313" key="4">
    <source>
        <dbReference type="Proteomes" id="UP000220527"/>
    </source>
</evidence>
<dbReference type="SUPFAM" id="SSF53756">
    <property type="entry name" value="UDP-Glycosyltransferase/glycogen phosphorylase"/>
    <property type="match status" value="1"/>
</dbReference>
<dbReference type="RefSeq" id="WP_097642484.1">
    <property type="nucleotide sequence ID" value="NZ_NQWI01000006.1"/>
</dbReference>
<feature type="domain" description="Glycosyltransferase subfamily 4-like N-terminal" evidence="2">
    <location>
        <begin position="28"/>
        <end position="224"/>
    </location>
</feature>
<name>A0A2A6RNK4_9CHLR</name>
<comment type="caution">
    <text evidence="3">The sequence shown here is derived from an EMBL/GenBank/DDBJ whole genome shotgun (WGS) entry which is preliminary data.</text>
</comment>
<feature type="compositionally biased region" description="Basic and acidic residues" evidence="1">
    <location>
        <begin position="431"/>
        <end position="453"/>
    </location>
</feature>
<dbReference type="AlphaFoldDB" id="A0A2A6RNK4"/>
<dbReference type="PANTHER" id="PTHR12526:SF600">
    <property type="entry name" value="GLYCOSYL TRANSFERASE GROUP 1"/>
    <property type="match status" value="1"/>
</dbReference>
<dbReference type="EMBL" id="NQWI01000006">
    <property type="protein sequence ID" value="PDW04627.1"/>
    <property type="molecule type" value="Genomic_DNA"/>
</dbReference>
<dbReference type="Pfam" id="PF13439">
    <property type="entry name" value="Glyco_transf_4"/>
    <property type="match status" value="1"/>
</dbReference>
<protein>
    <recommendedName>
        <fullName evidence="2">Glycosyltransferase subfamily 4-like N-terminal domain-containing protein</fullName>
    </recommendedName>
</protein>
<sequence>MRVANPPTQLRILVVAPYVPSAIRVRPYNLMRALAARGHVLHLVCATRGAADAADLAALQGICTVTTVAVGRVSNGLAYLRALPSSLPLQAAHCLAPDFVAATRAAMAHGGFDVVHIEHLRAAEIAWQAAATLPNAPPLVLDAVDSISLLFERTVRHSPRMKSRAIAMLDLARTRRYEATYSRRFHHIVITSAEERWALETLRHHFGQTQVAPVTVVPNGVDLDYFQPQAGQRDPETIVFSGKMSYHANEAAALYLLHEIMPRVWQVCPTVRLVLAGAEPGAALLAQRRPGRVEVTGAVPDLRPYLAQATIAVAPIRYGVGVQNKVLEAMAMATPVIAARQATIALAARPDHELLVADDAPEFASQIISLLHNPSQQQQLAQAGRSYVEREHSWGRSAEVLEGCYRGVQENRGTGEQGNRGTGEQGNRGTEGQRNRGTEGQRNRITEEQENRGTGEQGNRGTEEQGNRL</sequence>
<evidence type="ECO:0000313" key="3">
    <source>
        <dbReference type="EMBL" id="PDW04627.1"/>
    </source>
</evidence>
<dbReference type="PANTHER" id="PTHR12526">
    <property type="entry name" value="GLYCOSYLTRANSFERASE"/>
    <property type="match status" value="1"/>
</dbReference>
<feature type="compositionally biased region" description="Gly residues" evidence="1">
    <location>
        <begin position="415"/>
        <end position="426"/>
    </location>
</feature>
<organism evidence="3 4">
    <name type="scientific">Candidatus Viridilinea mediisalina</name>
    <dbReference type="NCBI Taxonomy" id="2024553"/>
    <lineage>
        <taxon>Bacteria</taxon>
        <taxon>Bacillati</taxon>
        <taxon>Chloroflexota</taxon>
        <taxon>Chloroflexia</taxon>
        <taxon>Chloroflexales</taxon>
        <taxon>Chloroflexineae</taxon>
        <taxon>Oscillochloridaceae</taxon>
        <taxon>Candidatus Viridilinea</taxon>
    </lineage>
</organism>
<dbReference type="CDD" id="cd03801">
    <property type="entry name" value="GT4_PimA-like"/>
    <property type="match status" value="1"/>
</dbReference>
<evidence type="ECO:0000259" key="2">
    <source>
        <dbReference type="Pfam" id="PF13439"/>
    </source>
</evidence>
<accession>A0A2A6RNK4</accession>